<evidence type="ECO:0000313" key="1">
    <source>
        <dbReference type="Proteomes" id="UP000036681"/>
    </source>
</evidence>
<name>A0A9J2PPW2_ASCLU</name>
<protein>
    <submittedName>
        <fullName evidence="2">Uncharacterized protein</fullName>
    </submittedName>
</protein>
<accession>A0A9J2PPW2</accession>
<dbReference type="AlphaFoldDB" id="A0A9J2PPW2"/>
<keyword evidence="1" id="KW-1185">Reference proteome</keyword>
<sequence length="81" mass="8741">MSARATSADRMLNAPHWKALVTALIDESKHPAVSLHRPLDGLPATSSCKVLPILPAWPAGGGEMSSCSRLLFINCHRAFDF</sequence>
<proteinExistence type="predicted"/>
<dbReference type="Proteomes" id="UP000036681">
    <property type="component" value="Unplaced"/>
</dbReference>
<evidence type="ECO:0000313" key="2">
    <source>
        <dbReference type="WBParaSite" id="ALUE_0001210001-mRNA-1"/>
    </source>
</evidence>
<reference evidence="2" key="1">
    <citation type="submission" date="2023-03" db="UniProtKB">
        <authorList>
            <consortium name="WormBaseParasite"/>
        </authorList>
    </citation>
    <scope>IDENTIFICATION</scope>
</reference>
<dbReference type="WBParaSite" id="ALUE_0001210001-mRNA-1">
    <property type="protein sequence ID" value="ALUE_0001210001-mRNA-1"/>
    <property type="gene ID" value="ALUE_0001210001"/>
</dbReference>
<organism evidence="1 2">
    <name type="scientific">Ascaris lumbricoides</name>
    <name type="common">Giant roundworm</name>
    <dbReference type="NCBI Taxonomy" id="6252"/>
    <lineage>
        <taxon>Eukaryota</taxon>
        <taxon>Metazoa</taxon>
        <taxon>Ecdysozoa</taxon>
        <taxon>Nematoda</taxon>
        <taxon>Chromadorea</taxon>
        <taxon>Rhabditida</taxon>
        <taxon>Spirurina</taxon>
        <taxon>Ascaridomorpha</taxon>
        <taxon>Ascaridoidea</taxon>
        <taxon>Ascarididae</taxon>
        <taxon>Ascaris</taxon>
    </lineage>
</organism>